<dbReference type="InterPro" id="IPR003611">
    <property type="entry name" value="NUMOD3"/>
</dbReference>
<protein>
    <submittedName>
        <fullName evidence="3">GIY-YIG endonuclease</fullName>
    </submittedName>
</protein>
<dbReference type="SUPFAM" id="SSF64496">
    <property type="entry name" value="DNA-binding domain of intron-encoded endonucleases"/>
    <property type="match status" value="1"/>
</dbReference>
<keyword evidence="3" id="KW-0255">Endonuclease</keyword>
<dbReference type="Gene3D" id="3.40.1440.10">
    <property type="entry name" value="GIY-YIG endonuclease"/>
    <property type="match status" value="1"/>
</dbReference>
<dbReference type="NCBIfam" id="TIGR01453">
    <property type="entry name" value="grpIintron_endo"/>
    <property type="match status" value="1"/>
</dbReference>
<dbReference type="AlphaFoldDB" id="A0A0U2ET99"/>
<reference evidence="3" key="1">
    <citation type="submission" date="2015-04" db="EMBL/GenBank/DDBJ databases">
        <authorList>
            <person name="Syromyatnikov M.Y."/>
            <person name="Popov V.N."/>
        </authorList>
    </citation>
    <scope>NUCLEOTIDE SEQUENCE</scope>
    <source>
        <strain evidence="3">3608</strain>
    </source>
</reference>
<dbReference type="GO" id="GO:0004519">
    <property type="term" value="F:endonuclease activity"/>
    <property type="evidence" value="ECO:0007669"/>
    <property type="project" value="UniProtKB-KW"/>
</dbReference>
<accession>A0A0U2ET99</accession>
<dbReference type="InterPro" id="IPR035901">
    <property type="entry name" value="GIY-YIG_endonuc_sf"/>
</dbReference>
<dbReference type="Pfam" id="PF07460">
    <property type="entry name" value="NUMOD3"/>
    <property type="match status" value="1"/>
</dbReference>
<comment type="similarity">
    <text evidence="1">To endonucleases of group I introns of fungi and phage.</text>
</comment>
<geneLocation type="mitochondrion" evidence="3"/>
<evidence type="ECO:0000313" key="3">
    <source>
        <dbReference type="EMBL" id="AKR17989.1"/>
    </source>
</evidence>
<keyword evidence="3" id="KW-0496">Mitochondrion</keyword>
<evidence type="ECO:0000259" key="2">
    <source>
        <dbReference type="PROSITE" id="PS50164"/>
    </source>
</evidence>
<dbReference type="RefSeq" id="YP_009160660.1">
    <property type="nucleotide sequence ID" value="NC_027660.1"/>
</dbReference>
<dbReference type="GO" id="GO:0003677">
    <property type="term" value="F:DNA binding"/>
    <property type="evidence" value="ECO:0007669"/>
    <property type="project" value="InterPro"/>
</dbReference>
<dbReference type="Pfam" id="PF01541">
    <property type="entry name" value="GIY-YIG"/>
    <property type="match status" value="1"/>
</dbReference>
<evidence type="ECO:0000256" key="1">
    <source>
        <dbReference type="ARBA" id="ARBA00010045"/>
    </source>
</evidence>
<organism evidence="3">
    <name type="scientific">Hirsutella minnesotensis</name>
    <dbReference type="NCBI Taxonomy" id="332947"/>
    <lineage>
        <taxon>Eukaryota</taxon>
        <taxon>Fungi</taxon>
        <taxon>Dikarya</taxon>
        <taxon>Ascomycota</taxon>
        <taxon>Pezizomycotina</taxon>
        <taxon>Sordariomycetes</taxon>
        <taxon>Hypocreomycetidae</taxon>
        <taxon>Hypocreales</taxon>
        <taxon>Ophiocordycipitaceae</taxon>
        <taxon>Hirsutella</taxon>
    </lineage>
</organism>
<dbReference type="InterPro" id="IPR006350">
    <property type="entry name" value="Intron_endoG1"/>
</dbReference>
<gene>
    <name evidence="3" type="primary">orf263</name>
</gene>
<keyword evidence="3" id="KW-0378">Hydrolase</keyword>
<dbReference type="EMBL" id="KR139916">
    <property type="protein sequence ID" value="AKR17989.1"/>
    <property type="molecule type" value="Genomic_DNA"/>
</dbReference>
<dbReference type="CDD" id="cd10445">
    <property type="entry name" value="GIY-YIG_bI1_like"/>
    <property type="match status" value="1"/>
</dbReference>
<reference evidence="3" key="2">
    <citation type="journal article" date="2016" name="Mitochondrial DNA">
        <title>The complete mitochondrial genome of the nematode endoparasitic fungus Hirsutella minnesotensis.</title>
        <authorList>
            <person name="Zhang Y.J."/>
            <person name="Zhang S."/>
            <person name="Liu X.Z."/>
        </authorList>
    </citation>
    <scope>NUCLEOTIDE SEQUENCE</scope>
    <source>
        <strain evidence="3">3608</strain>
    </source>
</reference>
<feature type="domain" description="GIY-YIG" evidence="2">
    <location>
        <begin position="29"/>
        <end position="114"/>
    </location>
</feature>
<dbReference type="InterPro" id="IPR000305">
    <property type="entry name" value="GIY-YIG_endonuc"/>
</dbReference>
<dbReference type="SUPFAM" id="SSF82771">
    <property type="entry name" value="GIY-YIG endonuclease"/>
    <property type="match status" value="1"/>
</dbReference>
<dbReference type="SMART" id="SM00465">
    <property type="entry name" value="GIYc"/>
    <property type="match status" value="1"/>
</dbReference>
<dbReference type="SMART" id="SM00496">
    <property type="entry name" value="IENR2"/>
    <property type="match status" value="4"/>
</dbReference>
<sequence length="263" mass="30254">MMSTVVTVPVLIYDNPDENKSIVVKENRKKTGVYSWIHKETGRRYVGSSVNLGKRLSEYYNYNHLSSKNMIICKALLKYGYSGFKLEILEYCSIEELINKEQYYINKYKPEFNILKLAGSSLGFKHSEASKELMSQLAKGRCISKDTLIKMKNKTVSEDIRKKISATLQGRKFTPETLQHMSDAALGRKASEQTKLKLALNNNKRQIVKLTNVETGELKEFLFVKQAAEYLKTSHTQIRNYYNKNKSYKGYIINISKPSDSID</sequence>
<dbReference type="PROSITE" id="PS50164">
    <property type="entry name" value="GIY_YIG"/>
    <property type="match status" value="1"/>
</dbReference>
<proteinExistence type="predicted"/>
<keyword evidence="3" id="KW-0540">Nuclease</keyword>
<name>A0A0U2ET99_9HYPO</name>
<dbReference type="GeneID" id="25103293"/>